<sequence length="202" mass="21771">MKTIEKEISAAQEIKKSSFIAYLAPLASFETLRAQLRQQHPKARHIVWAYRALGEPGQIVENSSDDGEPKSTAGAPCLNALRGAELINAAVLVVRYFGGIKLGTGGLVRAYASSANLAIEAAASSGALTDFFLKRHCAFFVPFAAVAKFEHFLKKSGFVYEASFGAAGAEFSAEFSAEEFEKFKGFADALAPALKMLHEPEF</sequence>
<dbReference type="AlphaFoldDB" id="C8PGW5"/>
<comment type="similarity">
    <text evidence="1">Belongs to the IMPACT family.</text>
</comment>
<reference evidence="3 4" key="1">
    <citation type="submission" date="2009-07" db="EMBL/GenBank/DDBJ databases">
        <authorList>
            <person name="Madupu R."/>
            <person name="Sebastian Y."/>
            <person name="Durkin A.S."/>
            <person name="Torralba M."/>
            <person name="Methe B."/>
            <person name="Sutton G.G."/>
            <person name="Strausberg R.L."/>
            <person name="Nelson K.E."/>
        </authorList>
    </citation>
    <scope>NUCLEOTIDE SEQUENCE [LARGE SCALE GENOMIC DNA]</scope>
    <source>
        <strain evidence="3 4">RM3268</strain>
    </source>
</reference>
<keyword evidence="4" id="KW-1185">Reference proteome</keyword>
<dbReference type="EMBL" id="ACYG01000021">
    <property type="protein sequence ID" value="EEV17948.1"/>
    <property type="molecule type" value="Genomic_DNA"/>
</dbReference>
<gene>
    <name evidence="3" type="ORF">CAMGR0001_1721</name>
</gene>
<dbReference type="GO" id="GO:0005737">
    <property type="term" value="C:cytoplasm"/>
    <property type="evidence" value="ECO:0007669"/>
    <property type="project" value="TreeGrafter"/>
</dbReference>
<organism evidence="3 4">
    <name type="scientific">Campylobacter gracilis RM3268</name>
    <dbReference type="NCBI Taxonomy" id="553220"/>
    <lineage>
        <taxon>Bacteria</taxon>
        <taxon>Pseudomonadati</taxon>
        <taxon>Campylobacterota</taxon>
        <taxon>Epsilonproteobacteria</taxon>
        <taxon>Campylobacterales</taxon>
        <taxon>Campylobacteraceae</taxon>
        <taxon>Campylobacter</taxon>
    </lineage>
</organism>
<evidence type="ECO:0000256" key="1">
    <source>
        <dbReference type="ARBA" id="ARBA00007665"/>
    </source>
</evidence>
<evidence type="ECO:0000313" key="3">
    <source>
        <dbReference type="EMBL" id="EEV17948.1"/>
    </source>
</evidence>
<dbReference type="PANTHER" id="PTHR16301:SF20">
    <property type="entry name" value="IMPACT FAMILY MEMBER YIGZ"/>
    <property type="match status" value="1"/>
</dbReference>
<dbReference type="Gene3D" id="3.30.230.30">
    <property type="entry name" value="Impact, N-terminal domain"/>
    <property type="match status" value="1"/>
</dbReference>
<dbReference type="SUPFAM" id="SSF54211">
    <property type="entry name" value="Ribosomal protein S5 domain 2-like"/>
    <property type="match status" value="1"/>
</dbReference>
<dbReference type="RefSeq" id="WP_005870780.1">
    <property type="nucleotide sequence ID" value="NZ_ACYG01000021.1"/>
</dbReference>
<proteinExistence type="inferred from homology"/>
<dbReference type="GO" id="GO:0006446">
    <property type="term" value="P:regulation of translational initiation"/>
    <property type="evidence" value="ECO:0007669"/>
    <property type="project" value="TreeGrafter"/>
</dbReference>
<dbReference type="Proteomes" id="UP000005709">
    <property type="component" value="Unassembled WGS sequence"/>
</dbReference>
<protein>
    <submittedName>
        <fullName evidence="3">Putative YigZ family protein</fullName>
    </submittedName>
</protein>
<evidence type="ECO:0000259" key="2">
    <source>
        <dbReference type="Pfam" id="PF01205"/>
    </source>
</evidence>
<dbReference type="InterPro" id="IPR001498">
    <property type="entry name" value="Impact_N"/>
</dbReference>
<feature type="domain" description="Impact N-terminal" evidence="2">
    <location>
        <begin position="15"/>
        <end position="119"/>
    </location>
</feature>
<dbReference type="Pfam" id="PF01205">
    <property type="entry name" value="Impact_N"/>
    <property type="match status" value="1"/>
</dbReference>
<comment type="caution">
    <text evidence="3">The sequence shown here is derived from an EMBL/GenBank/DDBJ whole genome shotgun (WGS) entry which is preliminary data.</text>
</comment>
<dbReference type="InterPro" id="IPR036956">
    <property type="entry name" value="Impact_N_sf"/>
</dbReference>
<dbReference type="eggNOG" id="COG1739">
    <property type="taxonomic scope" value="Bacteria"/>
</dbReference>
<accession>C8PGW5</accession>
<dbReference type="PANTHER" id="PTHR16301">
    <property type="entry name" value="IMPACT-RELATED"/>
    <property type="match status" value="1"/>
</dbReference>
<dbReference type="InterPro" id="IPR023582">
    <property type="entry name" value="Impact"/>
</dbReference>
<dbReference type="STRING" id="824.CGRAC_0569"/>
<name>C8PGW5_9BACT</name>
<dbReference type="OrthoDB" id="9813771at2"/>
<dbReference type="InterPro" id="IPR020568">
    <property type="entry name" value="Ribosomal_Su5_D2-typ_SF"/>
</dbReference>
<evidence type="ECO:0000313" key="4">
    <source>
        <dbReference type="Proteomes" id="UP000005709"/>
    </source>
</evidence>